<protein>
    <recommendedName>
        <fullName evidence="3">DUF3421 domain-containing protein</fullName>
    </recommendedName>
</protein>
<name>A0AAG5D5F1_ANOAO</name>
<dbReference type="Pfam" id="PF11901">
    <property type="entry name" value="DM9"/>
    <property type="match status" value="1"/>
</dbReference>
<organism evidence="1 2">
    <name type="scientific">Anopheles atroparvus</name>
    <name type="common">European mosquito</name>
    <dbReference type="NCBI Taxonomy" id="41427"/>
    <lineage>
        <taxon>Eukaryota</taxon>
        <taxon>Metazoa</taxon>
        <taxon>Ecdysozoa</taxon>
        <taxon>Arthropoda</taxon>
        <taxon>Hexapoda</taxon>
        <taxon>Insecta</taxon>
        <taxon>Pterygota</taxon>
        <taxon>Neoptera</taxon>
        <taxon>Endopterygota</taxon>
        <taxon>Diptera</taxon>
        <taxon>Nematocera</taxon>
        <taxon>Culicoidea</taxon>
        <taxon>Culicidae</taxon>
        <taxon>Anophelinae</taxon>
        <taxon>Anopheles</taxon>
    </lineage>
</organism>
<dbReference type="AlphaFoldDB" id="A0AAG5D5F1"/>
<dbReference type="EnsemblMetazoa" id="ENSAATROPT006476">
    <property type="protein sequence ID" value="ENSAATROPP005858"/>
    <property type="gene ID" value="ENSAATROPG005253"/>
</dbReference>
<evidence type="ECO:0008006" key="3">
    <source>
        <dbReference type="Google" id="ProtNLM"/>
    </source>
</evidence>
<dbReference type="Proteomes" id="UP000075880">
    <property type="component" value="Unassembled WGS sequence"/>
</dbReference>
<evidence type="ECO:0000313" key="1">
    <source>
        <dbReference type="EnsemblMetazoa" id="ENSAATROPP005858"/>
    </source>
</evidence>
<dbReference type="PANTHER" id="PTHR31649:SF1">
    <property type="entry name" value="FARNESOIC ACID O-METHYL TRANSFERASE DOMAIN-CONTAINING PROTEIN"/>
    <property type="match status" value="1"/>
</dbReference>
<sequence length="178" mass="19180">MVNLNGNTIHLQNAKLQIQAIVAPSASSNGALHKDEAHWQHWDGSQPLPPDAVQAGRDTNGVLIYVGQVSHEGNLLPAKVFPNARCALFAYDGEELRTISCQLLCCRNVSWVDALDGSIPNNAIPGGRTASGEVLYIGRTSFCGSVTPGKVVPSERKLYIPYGSCEVATKHYELLVLK</sequence>
<dbReference type="InterPro" id="IPR006616">
    <property type="entry name" value="DM9_repeat"/>
</dbReference>
<accession>A0AAG5D5F1</accession>
<keyword evidence="2" id="KW-1185">Reference proteome</keyword>
<evidence type="ECO:0000313" key="2">
    <source>
        <dbReference type="Proteomes" id="UP000075880"/>
    </source>
</evidence>
<proteinExistence type="predicted"/>
<dbReference type="PANTHER" id="PTHR31649">
    <property type="entry name" value="AGAP009604-PA"/>
    <property type="match status" value="1"/>
</dbReference>
<reference evidence="1" key="1">
    <citation type="submission" date="2024-04" db="UniProtKB">
        <authorList>
            <consortium name="EnsemblMetazoa"/>
        </authorList>
    </citation>
    <scope>IDENTIFICATION</scope>
    <source>
        <strain evidence="1">EBRO</strain>
    </source>
</reference>
<dbReference type="SMART" id="SM00696">
    <property type="entry name" value="DM9"/>
    <property type="match status" value="2"/>
</dbReference>